<comment type="caution">
    <text evidence="1">The sequence shown here is derived from an EMBL/GenBank/DDBJ whole genome shotgun (WGS) entry which is preliminary data.</text>
</comment>
<dbReference type="Pfam" id="PF02450">
    <property type="entry name" value="LCAT"/>
    <property type="match status" value="1"/>
</dbReference>
<dbReference type="GO" id="GO:0006629">
    <property type="term" value="P:lipid metabolic process"/>
    <property type="evidence" value="ECO:0007669"/>
    <property type="project" value="InterPro"/>
</dbReference>
<evidence type="ECO:0000313" key="2">
    <source>
        <dbReference type="Proteomes" id="UP000288716"/>
    </source>
</evidence>
<gene>
    <name evidence="1" type="ORF">B4U80_01821</name>
</gene>
<name>A0A443SA00_9ACAR</name>
<protein>
    <submittedName>
        <fullName evidence="1">Group XV phospholipase A2-like protein</fullName>
    </submittedName>
</protein>
<dbReference type="Gene3D" id="3.40.50.1820">
    <property type="entry name" value="alpha/beta hydrolase"/>
    <property type="match status" value="1"/>
</dbReference>
<accession>A0A443SA00</accession>
<dbReference type="VEuPathDB" id="VectorBase:LDEU007805"/>
<keyword evidence="2" id="KW-1185">Reference proteome</keyword>
<dbReference type="OrthoDB" id="190846at2759"/>
<reference evidence="1 2" key="1">
    <citation type="journal article" date="2018" name="Gigascience">
        <title>Genomes of trombidid mites reveal novel predicted allergens and laterally-transferred genes associated with secondary metabolism.</title>
        <authorList>
            <person name="Dong X."/>
            <person name="Chaisiri K."/>
            <person name="Xia D."/>
            <person name="Armstrong S.D."/>
            <person name="Fang Y."/>
            <person name="Donnelly M.J."/>
            <person name="Kadowaki T."/>
            <person name="McGarry J.W."/>
            <person name="Darby A.C."/>
            <person name="Makepeace B.L."/>
        </authorList>
    </citation>
    <scope>NUCLEOTIDE SEQUENCE [LARGE SCALE GENOMIC DNA]</scope>
    <source>
        <strain evidence="1">UoL-UT</strain>
    </source>
</reference>
<organism evidence="1 2">
    <name type="scientific">Leptotrombidium deliense</name>
    <dbReference type="NCBI Taxonomy" id="299467"/>
    <lineage>
        <taxon>Eukaryota</taxon>
        <taxon>Metazoa</taxon>
        <taxon>Ecdysozoa</taxon>
        <taxon>Arthropoda</taxon>
        <taxon>Chelicerata</taxon>
        <taxon>Arachnida</taxon>
        <taxon>Acari</taxon>
        <taxon>Acariformes</taxon>
        <taxon>Trombidiformes</taxon>
        <taxon>Prostigmata</taxon>
        <taxon>Anystina</taxon>
        <taxon>Parasitengona</taxon>
        <taxon>Trombiculoidea</taxon>
        <taxon>Trombiculidae</taxon>
        <taxon>Leptotrombidium</taxon>
    </lineage>
</organism>
<dbReference type="PANTHER" id="PTHR11440">
    <property type="entry name" value="LECITHIN-CHOLESTEROL ACYLTRANSFERASE-RELATED"/>
    <property type="match status" value="1"/>
</dbReference>
<dbReference type="Proteomes" id="UP000288716">
    <property type="component" value="Unassembled WGS sequence"/>
</dbReference>
<dbReference type="AlphaFoldDB" id="A0A443SA00"/>
<evidence type="ECO:0000313" key="1">
    <source>
        <dbReference type="EMBL" id="RWS24235.1"/>
    </source>
</evidence>
<sequence length="406" mass="47358">MYNSHSGHKSYLQNKLCEIIAMTHKKFSLLINHKLVAGYMGNQLQYSDQHSFWLLRTISNSKWNLWFDVLNYLFFPKYWVEHARLYFSPKSKRSFSREGIHVEVPPMGSLNSMKYLAPFPQQLETTLYFNKLVEHLKRKGYKEGFDLYGAPHELDEHFVELKVLVESSYNKTGGKRVTLVGHSMGGNIAYIFLRNQTKVWKQKYIKALITIGTPWGGGFKYIYGFLHDDDYPANLFRVIREAERTYPSYTFLVPTKTIWNNTVLIETPSKNYTVDNLKEFFEKINNTLAYEMYEASQDDATLELKHPEVDVYCIGGLGFKTLHGLKYDNDNFSKNETVLFADGDTFVNKEALEGCLRWSPQKTNLATFNFEYKIFNADHLQLIRNDEPVDYLVKLITELKYSVKSA</sequence>
<dbReference type="STRING" id="299467.A0A443SA00"/>
<dbReference type="SUPFAM" id="SSF53474">
    <property type="entry name" value="alpha/beta-Hydrolases"/>
    <property type="match status" value="1"/>
</dbReference>
<dbReference type="InterPro" id="IPR029058">
    <property type="entry name" value="AB_hydrolase_fold"/>
</dbReference>
<proteinExistence type="predicted"/>
<dbReference type="InterPro" id="IPR003386">
    <property type="entry name" value="LACT/PDAT_acylTrfase"/>
</dbReference>
<dbReference type="EMBL" id="NCKV01005180">
    <property type="protein sequence ID" value="RWS24235.1"/>
    <property type="molecule type" value="Genomic_DNA"/>
</dbReference>
<dbReference type="GO" id="GO:0008374">
    <property type="term" value="F:O-acyltransferase activity"/>
    <property type="evidence" value="ECO:0007669"/>
    <property type="project" value="InterPro"/>
</dbReference>